<dbReference type="InterPro" id="IPR038097">
    <property type="entry name" value="Ribosomal_eL36_sf"/>
</dbReference>
<keyword evidence="2" id="KW-1185">Reference proteome</keyword>
<organism evidence="1 2">
    <name type="scientific">Tupaia chinensis</name>
    <name type="common">Chinese tree shrew</name>
    <name type="synonym">Tupaia belangeri chinensis</name>
    <dbReference type="NCBI Taxonomy" id="246437"/>
    <lineage>
        <taxon>Eukaryota</taxon>
        <taxon>Metazoa</taxon>
        <taxon>Chordata</taxon>
        <taxon>Craniata</taxon>
        <taxon>Vertebrata</taxon>
        <taxon>Euteleostomi</taxon>
        <taxon>Mammalia</taxon>
        <taxon>Eutheria</taxon>
        <taxon>Euarchontoglires</taxon>
        <taxon>Scandentia</taxon>
        <taxon>Tupaiidae</taxon>
        <taxon>Tupaia</taxon>
    </lineage>
</organism>
<reference evidence="2" key="1">
    <citation type="submission" date="2012-07" db="EMBL/GenBank/DDBJ databases">
        <title>Genome of the Chinese tree shrew, a rising model animal genetically related to primates.</title>
        <authorList>
            <person name="Zhang G."/>
            <person name="Fan Y."/>
            <person name="Yao Y."/>
            <person name="Huang Z."/>
        </authorList>
    </citation>
    <scope>NUCLEOTIDE SEQUENCE [LARGE SCALE GENOMIC DNA]</scope>
</reference>
<dbReference type="EMBL" id="KB320882">
    <property type="protein sequence ID" value="ELW60907.1"/>
    <property type="molecule type" value="Genomic_DNA"/>
</dbReference>
<name>L9KI13_TUPCH</name>
<gene>
    <name evidence="1" type="ORF">TREES_T100010077</name>
</gene>
<reference evidence="2" key="2">
    <citation type="journal article" date="2013" name="Nat. Commun.">
        <title>Genome of the Chinese tree shrew.</title>
        <authorList>
            <person name="Fan Y."/>
            <person name="Huang Z.Y."/>
            <person name="Cao C.C."/>
            <person name="Chen C.S."/>
            <person name="Chen Y.X."/>
            <person name="Fan D.D."/>
            <person name="He J."/>
            <person name="Hou H.L."/>
            <person name="Hu L."/>
            <person name="Hu X.T."/>
            <person name="Jiang X.T."/>
            <person name="Lai R."/>
            <person name="Lang Y.S."/>
            <person name="Liang B."/>
            <person name="Liao S.G."/>
            <person name="Mu D."/>
            <person name="Ma Y.Y."/>
            <person name="Niu Y.Y."/>
            <person name="Sun X.Q."/>
            <person name="Xia J.Q."/>
            <person name="Xiao J."/>
            <person name="Xiong Z.Q."/>
            <person name="Xu L."/>
            <person name="Yang L."/>
            <person name="Zhang Y."/>
            <person name="Zhao W."/>
            <person name="Zhao X.D."/>
            <person name="Zheng Y.T."/>
            <person name="Zhou J.M."/>
            <person name="Zhu Y.B."/>
            <person name="Zhang G.J."/>
            <person name="Wang J."/>
            <person name="Yao Y.G."/>
        </authorList>
    </citation>
    <scope>NUCLEOTIDE SEQUENCE [LARGE SCALE GENOMIC DNA]</scope>
</reference>
<evidence type="ECO:0000313" key="2">
    <source>
        <dbReference type="Proteomes" id="UP000011518"/>
    </source>
</evidence>
<dbReference type="Gene3D" id="1.10.10.1760">
    <property type="entry name" value="60S ribosomal protein L36"/>
    <property type="match status" value="2"/>
</dbReference>
<protein>
    <submittedName>
        <fullName evidence="1">Uncharacterized protein</fullName>
    </submittedName>
</protein>
<sequence>MLCSASPSATRAKVTMEAPSWRLTEHTKFVGNMTQRVSGFTPYELAMELVKLRSPSMLCSASPSATRAKVTMEAPSWRLTEHTKFVGNMTQRVSGFTPYELAMELVKV</sequence>
<dbReference type="AlphaFoldDB" id="L9KI13"/>
<evidence type="ECO:0000313" key="1">
    <source>
        <dbReference type="EMBL" id="ELW60907.1"/>
    </source>
</evidence>
<proteinExistence type="predicted"/>
<dbReference type="Proteomes" id="UP000011518">
    <property type="component" value="Unassembled WGS sequence"/>
</dbReference>
<accession>L9KI13</accession>
<dbReference type="InParanoid" id="L9KI13"/>